<evidence type="ECO:0000313" key="6">
    <source>
        <dbReference type="Proteomes" id="UP000272117"/>
    </source>
</evidence>
<dbReference type="SMART" id="SM00477">
    <property type="entry name" value="NUC"/>
    <property type="match status" value="1"/>
</dbReference>
<name>A0A3M9MCU9_9BACT</name>
<feature type="binding site" evidence="2">
    <location>
        <position position="149"/>
    </location>
    <ligand>
        <name>Mg(2+)</name>
        <dbReference type="ChEBI" id="CHEBI:18420"/>
        <note>catalytic</note>
    </ligand>
</feature>
<evidence type="ECO:0000313" key="5">
    <source>
        <dbReference type="EMBL" id="RNI23366.1"/>
    </source>
</evidence>
<organism evidence="5 6">
    <name type="scientific">Rufibacter latericius</name>
    <dbReference type="NCBI Taxonomy" id="2487040"/>
    <lineage>
        <taxon>Bacteria</taxon>
        <taxon>Pseudomonadati</taxon>
        <taxon>Bacteroidota</taxon>
        <taxon>Cytophagia</taxon>
        <taxon>Cytophagales</taxon>
        <taxon>Hymenobacteraceae</taxon>
        <taxon>Rufibacter</taxon>
    </lineage>
</organism>
<feature type="domain" description="DNA/RNA non-specific endonuclease/pyrophosphatase/phosphodiesterase" evidence="4">
    <location>
        <begin position="49"/>
        <end position="280"/>
    </location>
</feature>
<comment type="caution">
    <text evidence="5">The sequence shown here is derived from an EMBL/GenBank/DDBJ whole genome shotgun (WGS) entry which is preliminary data.</text>
</comment>
<keyword evidence="5" id="KW-0540">Nuclease</keyword>
<sequence length="317" mass="36364">MSQVNLYNGYDEYFLNVGPESIRVSLPELNERLKQDIAVVPGTENNVLHYINFSVLLSSSRKFLFYSASNIDGSLFKKASRSNSWKKDDRAKPYQLGRELYSAAKSDFDKGHMTKREDVQWGESPGLAQAAADSTFFYSNAVPQHKKLNQRVWRSLEDYVLHSEAKSLNMRVSVFTGPVLSDNDPFFVTPVNDTSIKLPVLFWKVIIYPKSDGLLYRVGFLMSQRRLLIENQIVEEPELESGTSEDQLFLRYDSADTYQVNVSTIELLTSLKFYEAIDSYSDNRELQLLMEDVDVDPDLESYSLEQYLGYSIKNLVL</sequence>
<dbReference type="GO" id="GO:0046872">
    <property type="term" value="F:metal ion binding"/>
    <property type="evidence" value="ECO:0007669"/>
    <property type="project" value="UniProtKB-KW"/>
</dbReference>
<evidence type="ECO:0000256" key="2">
    <source>
        <dbReference type="PIRSR" id="PIRSR640255-2"/>
    </source>
</evidence>
<dbReference type="PANTHER" id="PTHR13966">
    <property type="entry name" value="ENDONUCLEASE RELATED"/>
    <property type="match status" value="1"/>
</dbReference>
<dbReference type="GO" id="GO:0003676">
    <property type="term" value="F:nucleic acid binding"/>
    <property type="evidence" value="ECO:0007669"/>
    <property type="project" value="InterPro"/>
</dbReference>
<dbReference type="SMART" id="SM00892">
    <property type="entry name" value="Endonuclease_NS"/>
    <property type="match status" value="1"/>
</dbReference>
<evidence type="ECO:0000256" key="1">
    <source>
        <dbReference type="PIRSR" id="PIRSR640255-1"/>
    </source>
</evidence>
<keyword evidence="6" id="KW-1185">Reference proteome</keyword>
<dbReference type="InterPro" id="IPR044929">
    <property type="entry name" value="DNA/RNA_non-sp_Endonuclease_sf"/>
</dbReference>
<dbReference type="RefSeq" id="WP_123128291.1">
    <property type="nucleotide sequence ID" value="NZ_RJJD01000015.1"/>
</dbReference>
<feature type="domain" description="ENPP1-3/EXOG-like endonuclease/phosphodiesterase" evidence="3">
    <location>
        <begin position="50"/>
        <end position="280"/>
    </location>
</feature>
<dbReference type="AlphaFoldDB" id="A0A3M9MCU9"/>
<evidence type="ECO:0000259" key="3">
    <source>
        <dbReference type="SMART" id="SM00477"/>
    </source>
</evidence>
<dbReference type="Gene3D" id="3.40.570.10">
    <property type="entry name" value="Extracellular Endonuclease, subunit A"/>
    <property type="match status" value="1"/>
</dbReference>
<accession>A0A3M9MCU9</accession>
<dbReference type="GO" id="GO:0016787">
    <property type="term" value="F:hydrolase activity"/>
    <property type="evidence" value="ECO:0007669"/>
    <property type="project" value="InterPro"/>
</dbReference>
<dbReference type="Pfam" id="PF01223">
    <property type="entry name" value="Endonuclease_NS"/>
    <property type="match status" value="1"/>
</dbReference>
<dbReference type="SUPFAM" id="SSF54060">
    <property type="entry name" value="His-Me finger endonucleases"/>
    <property type="match status" value="1"/>
</dbReference>
<evidence type="ECO:0000259" key="4">
    <source>
        <dbReference type="SMART" id="SM00892"/>
    </source>
</evidence>
<dbReference type="PANTHER" id="PTHR13966:SF5">
    <property type="entry name" value="ENDONUCLEASE G, MITOCHONDRIAL"/>
    <property type="match status" value="1"/>
</dbReference>
<dbReference type="InterPro" id="IPR001604">
    <property type="entry name" value="Endo_G_ENPP1-like_dom"/>
</dbReference>
<keyword evidence="2" id="KW-0479">Metal-binding</keyword>
<feature type="active site" description="Proton acceptor" evidence="1">
    <location>
        <position position="112"/>
    </location>
</feature>
<dbReference type="InterPro" id="IPR040255">
    <property type="entry name" value="Non-specific_endonuclease"/>
</dbReference>
<dbReference type="InterPro" id="IPR044925">
    <property type="entry name" value="His-Me_finger_sf"/>
</dbReference>
<keyword evidence="5" id="KW-0378">Hydrolase</keyword>
<gene>
    <name evidence="5" type="ORF">EFB08_17615</name>
</gene>
<reference evidence="5 6" key="1">
    <citation type="submission" date="2018-11" db="EMBL/GenBank/DDBJ databases">
        <title>Rufibacter latericius sp. nov., isolated from water in Baiyang Lake.</title>
        <authorList>
            <person name="Yang Y."/>
        </authorList>
    </citation>
    <scope>NUCLEOTIDE SEQUENCE [LARGE SCALE GENOMIC DNA]</scope>
    <source>
        <strain evidence="5 6">R-22-1c-1</strain>
    </source>
</reference>
<keyword evidence="5" id="KW-0255">Endonuclease</keyword>
<dbReference type="InterPro" id="IPR020821">
    <property type="entry name" value="ENPP1-3/EXOG-like_nuc-like"/>
</dbReference>
<protein>
    <submittedName>
        <fullName evidence="5">DNA/RNA non-specific endonuclease</fullName>
    </submittedName>
</protein>
<dbReference type="EMBL" id="RJJD01000015">
    <property type="protein sequence ID" value="RNI23366.1"/>
    <property type="molecule type" value="Genomic_DNA"/>
</dbReference>
<dbReference type="Proteomes" id="UP000272117">
    <property type="component" value="Unassembled WGS sequence"/>
</dbReference>
<proteinExistence type="predicted"/>
<dbReference type="OrthoDB" id="9770276at2"/>
<dbReference type="GO" id="GO:0004519">
    <property type="term" value="F:endonuclease activity"/>
    <property type="evidence" value="ECO:0007669"/>
    <property type="project" value="UniProtKB-KW"/>
</dbReference>